<keyword evidence="2" id="KW-0472">Membrane</keyword>
<protein>
    <recommendedName>
        <fullName evidence="3">DUF4328 domain-containing protein</fullName>
    </recommendedName>
</protein>
<feature type="region of interest" description="Disordered" evidence="1">
    <location>
        <begin position="316"/>
        <end position="346"/>
    </location>
</feature>
<evidence type="ECO:0000259" key="3">
    <source>
        <dbReference type="Pfam" id="PF14219"/>
    </source>
</evidence>
<evidence type="ECO:0000313" key="4">
    <source>
        <dbReference type="EMBL" id="APE32696.1"/>
    </source>
</evidence>
<proteinExistence type="predicted"/>
<evidence type="ECO:0000313" key="5">
    <source>
        <dbReference type="Proteomes" id="UP000183810"/>
    </source>
</evidence>
<dbReference type="InterPro" id="IPR025565">
    <property type="entry name" value="DUF4328"/>
</dbReference>
<feature type="transmembrane region" description="Helical" evidence="2">
    <location>
        <begin position="142"/>
        <end position="173"/>
    </location>
</feature>
<dbReference type="EMBL" id="CP018082">
    <property type="protein sequence ID" value="APE32696.1"/>
    <property type="molecule type" value="Genomic_DNA"/>
</dbReference>
<feature type="region of interest" description="Disordered" evidence="1">
    <location>
        <begin position="52"/>
        <end position="75"/>
    </location>
</feature>
<keyword evidence="2" id="KW-0812">Transmembrane</keyword>
<organism evidence="4 5">
    <name type="scientific">Nocardia mangyaensis</name>
    <dbReference type="NCBI Taxonomy" id="2213200"/>
    <lineage>
        <taxon>Bacteria</taxon>
        <taxon>Bacillati</taxon>
        <taxon>Actinomycetota</taxon>
        <taxon>Actinomycetes</taxon>
        <taxon>Mycobacteriales</taxon>
        <taxon>Nocardiaceae</taxon>
        <taxon>Nocardia</taxon>
    </lineage>
</organism>
<feature type="transmembrane region" description="Helical" evidence="2">
    <location>
        <begin position="108"/>
        <end position="130"/>
    </location>
</feature>
<name>A0A1J0VL09_9NOCA</name>
<dbReference type="AlphaFoldDB" id="A0A1J0VL09"/>
<evidence type="ECO:0000256" key="1">
    <source>
        <dbReference type="SAM" id="MobiDB-lite"/>
    </source>
</evidence>
<dbReference type="Proteomes" id="UP000183810">
    <property type="component" value="Chromosome"/>
</dbReference>
<evidence type="ECO:0000256" key="2">
    <source>
        <dbReference type="SAM" id="Phobius"/>
    </source>
</evidence>
<dbReference type="KEGG" id="nsl:BOX37_00440"/>
<feature type="compositionally biased region" description="Basic and acidic residues" evidence="1">
    <location>
        <begin position="326"/>
        <end position="346"/>
    </location>
</feature>
<feature type="transmembrane region" description="Helical" evidence="2">
    <location>
        <begin position="193"/>
        <end position="211"/>
    </location>
</feature>
<reference evidence="4" key="1">
    <citation type="submission" date="2016-11" db="EMBL/GenBank/DDBJ databases">
        <authorList>
            <person name="Jaros S."/>
            <person name="Januszkiewicz K."/>
            <person name="Wedrychowicz H."/>
        </authorList>
    </citation>
    <scope>NUCLEOTIDE SEQUENCE [LARGE SCALE GENOMIC DNA]</scope>
    <source>
        <strain evidence="4">Y48</strain>
    </source>
</reference>
<feature type="transmembrane region" description="Helical" evidence="2">
    <location>
        <begin position="261"/>
        <end position="283"/>
    </location>
</feature>
<keyword evidence="2" id="KW-1133">Transmembrane helix</keyword>
<accession>A0A1J0VL09</accession>
<feature type="transmembrane region" description="Helical" evidence="2">
    <location>
        <begin position="231"/>
        <end position="249"/>
    </location>
</feature>
<sequence>MSSVVQPCARCGARWAVQGAPMHWCPRCRGVLLSPGKVDAPAAQRNYRWVARRPDHRSRRGETTTTPAPLGPTPRYTQTPHWGLLDPPPAPAETTPRPLRGIAAARDLWLASTALAFVLAGIAEYGRYLILLQNRTRLIPGWLLWISDATVLVFGILAPLLALATALSLVAWLIEARTSAFAARGRRDPRRRWSLILGSLVPGVNLIWPGVFLTELLGPDPDPRALRAVRLWWAAWVFSGVLLVAATVWRDAGTLQAEADGVSFTAFTDLCAAAFAVLTLWTVRLLEGRDLRGAPRSAQRWVMAADPAEVVIAPVEPGASIAGQDEPEHADSDASDENTHQEVVAK</sequence>
<feature type="domain" description="DUF4328" evidence="3">
    <location>
        <begin position="136"/>
        <end position="287"/>
    </location>
</feature>
<dbReference type="Pfam" id="PF14219">
    <property type="entry name" value="DUF4328"/>
    <property type="match status" value="1"/>
</dbReference>
<keyword evidence="5" id="KW-1185">Reference proteome</keyword>
<gene>
    <name evidence="4" type="ORF">BOX37_00440</name>
</gene>